<dbReference type="InParanoid" id="Q22CV2"/>
<dbReference type="InterPro" id="IPR011992">
    <property type="entry name" value="EF-hand-dom_pair"/>
</dbReference>
<feature type="domain" description="EF-hand" evidence="31">
    <location>
        <begin position="396"/>
        <end position="431"/>
    </location>
</feature>
<keyword evidence="22" id="KW-0449">Lipoprotein</keyword>
<keyword evidence="7" id="KW-1032">Host cell membrane</keyword>
<evidence type="ECO:0000259" key="31">
    <source>
        <dbReference type="PROSITE" id="PS50222"/>
    </source>
</evidence>
<proteinExistence type="inferred from homology"/>
<dbReference type="SMART" id="SM00220">
    <property type="entry name" value="S_TKc"/>
    <property type="match status" value="1"/>
</dbReference>
<dbReference type="GO" id="GO:0020005">
    <property type="term" value="C:symbiont-containing vacuole membrane"/>
    <property type="evidence" value="ECO:0007669"/>
    <property type="project" value="UniProtKB-SubCell"/>
</dbReference>
<keyword evidence="14 32" id="KW-0418">Kinase</keyword>
<dbReference type="FunFam" id="3.30.200.20:FF:000315">
    <property type="entry name" value="Calcium-dependent protein kinase 3"/>
    <property type="match status" value="1"/>
</dbReference>
<dbReference type="InterPro" id="IPR011009">
    <property type="entry name" value="Kinase-like_dom_sf"/>
</dbReference>
<evidence type="ECO:0000313" key="33">
    <source>
        <dbReference type="Proteomes" id="UP000009168"/>
    </source>
</evidence>
<dbReference type="Pfam" id="PF13499">
    <property type="entry name" value="EF-hand_7"/>
    <property type="match status" value="2"/>
</dbReference>
<dbReference type="Gene3D" id="3.30.200.20">
    <property type="entry name" value="Phosphorylase Kinase, domain 1"/>
    <property type="match status" value="1"/>
</dbReference>
<feature type="domain" description="EF-hand" evidence="31">
    <location>
        <begin position="468"/>
        <end position="502"/>
    </location>
</feature>
<gene>
    <name evidence="32" type="ORF">TTHERM_01015890</name>
</gene>
<dbReference type="CDD" id="cd05117">
    <property type="entry name" value="STKc_CAMK"/>
    <property type="match status" value="1"/>
</dbReference>
<keyword evidence="33" id="KW-1185">Reference proteome</keyword>
<organism evidence="32 33">
    <name type="scientific">Tetrahymena thermophila (strain SB210)</name>
    <dbReference type="NCBI Taxonomy" id="312017"/>
    <lineage>
        <taxon>Eukaryota</taxon>
        <taxon>Sar</taxon>
        <taxon>Alveolata</taxon>
        <taxon>Ciliophora</taxon>
        <taxon>Intramacronucleata</taxon>
        <taxon>Oligohymenophorea</taxon>
        <taxon>Hymenostomatida</taxon>
        <taxon>Tetrahymenina</taxon>
        <taxon>Tetrahymenidae</taxon>
        <taxon>Tetrahymena</taxon>
    </lineage>
</organism>
<dbReference type="FunFam" id="1.10.510.10:FF:000398">
    <property type="entry name" value="Calcium-dependent protein kinase 1"/>
    <property type="match status" value="1"/>
</dbReference>
<dbReference type="Pfam" id="PF00069">
    <property type="entry name" value="Pkinase"/>
    <property type="match status" value="1"/>
</dbReference>
<dbReference type="PROSITE" id="PS00018">
    <property type="entry name" value="EF_HAND_1"/>
    <property type="match status" value="4"/>
</dbReference>
<name>Q22CV2_TETTS</name>
<evidence type="ECO:0000256" key="15">
    <source>
        <dbReference type="ARBA" id="ARBA00022837"/>
    </source>
</evidence>
<evidence type="ECO:0000256" key="23">
    <source>
        <dbReference type="ARBA" id="ARBA00024334"/>
    </source>
</evidence>
<dbReference type="PROSITE" id="PS50222">
    <property type="entry name" value="EF_HAND_2"/>
    <property type="match status" value="4"/>
</dbReference>
<dbReference type="SMART" id="SM00054">
    <property type="entry name" value="EFh"/>
    <property type="match status" value="4"/>
</dbReference>
<evidence type="ECO:0000256" key="18">
    <source>
        <dbReference type="ARBA" id="ARBA00022870"/>
    </source>
</evidence>
<evidence type="ECO:0000259" key="30">
    <source>
        <dbReference type="PROSITE" id="PS50011"/>
    </source>
</evidence>
<dbReference type="GO" id="GO:0031514">
    <property type="term" value="C:motile cilium"/>
    <property type="evidence" value="ECO:0007669"/>
    <property type="project" value="UniProtKB-SubCell"/>
</dbReference>
<dbReference type="Gene3D" id="1.10.510.10">
    <property type="entry name" value="Transferase(Phosphotransferase) domain 1"/>
    <property type="match status" value="1"/>
</dbReference>
<dbReference type="PROSITE" id="PS00107">
    <property type="entry name" value="PROTEIN_KINASE_ATP"/>
    <property type="match status" value="1"/>
</dbReference>
<dbReference type="eggNOG" id="KOG0032">
    <property type="taxonomic scope" value="Eukaryota"/>
</dbReference>
<dbReference type="OrthoDB" id="40902at2759"/>
<keyword evidence="9" id="KW-0808">Transferase</keyword>
<evidence type="ECO:0000256" key="16">
    <source>
        <dbReference type="ARBA" id="ARBA00022840"/>
    </source>
</evidence>
<dbReference type="EC" id="2.7.11.1" evidence="5"/>
<evidence type="ECO:0000256" key="7">
    <source>
        <dbReference type="ARBA" id="ARBA00022511"/>
    </source>
</evidence>
<feature type="compositionally biased region" description="Low complexity" evidence="29">
    <location>
        <begin position="1"/>
        <end position="23"/>
    </location>
</feature>
<evidence type="ECO:0000256" key="25">
    <source>
        <dbReference type="ARBA" id="ARBA00048679"/>
    </source>
</evidence>
<dbReference type="InterPro" id="IPR000719">
    <property type="entry name" value="Prot_kinase_dom"/>
</dbReference>
<dbReference type="EMBL" id="GG662478">
    <property type="protein sequence ID" value="EAR83086.2"/>
    <property type="molecule type" value="Genomic_DNA"/>
</dbReference>
<evidence type="ECO:0000256" key="3">
    <source>
        <dbReference type="ARBA" id="ARBA00004342"/>
    </source>
</evidence>
<dbReference type="FunFam" id="1.10.238.10:FF:000557">
    <property type="entry name" value="Uncharacterized protein"/>
    <property type="match status" value="1"/>
</dbReference>
<evidence type="ECO:0000256" key="11">
    <source>
        <dbReference type="ARBA" id="ARBA00022723"/>
    </source>
</evidence>
<keyword evidence="15" id="KW-0106">Calcium</keyword>
<evidence type="ECO:0000256" key="22">
    <source>
        <dbReference type="ARBA" id="ARBA00023288"/>
    </source>
</evidence>
<keyword evidence="18" id="KW-1043">Host membrane</keyword>
<dbReference type="GeneID" id="7835579"/>
<dbReference type="RefSeq" id="XP_001030749.2">
    <property type="nucleotide sequence ID" value="XM_001030749.2"/>
</dbReference>
<comment type="cofactor">
    <cofactor evidence="1">
        <name>Mg(2+)</name>
        <dbReference type="ChEBI" id="CHEBI:18420"/>
    </cofactor>
</comment>
<evidence type="ECO:0000256" key="26">
    <source>
        <dbReference type="ARBA" id="ARBA00060437"/>
    </source>
</evidence>
<feature type="domain" description="Protein kinase" evidence="30">
    <location>
        <begin position="60"/>
        <end position="316"/>
    </location>
</feature>
<keyword evidence="6" id="KW-1003">Cell membrane</keyword>
<keyword evidence="12" id="KW-0677">Repeat</keyword>
<keyword evidence="16 28" id="KW-0067">ATP-binding</keyword>
<dbReference type="PROSITE" id="PS50011">
    <property type="entry name" value="PROTEIN_KINASE_DOM"/>
    <property type="match status" value="1"/>
</dbReference>
<keyword evidence="18" id="KW-0472">Membrane</keyword>
<dbReference type="Proteomes" id="UP000009168">
    <property type="component" value="Unassembled WGS sequence"/>
</dbReference>
<dbReference type="SUPFAM" id="SSF47473">
    <property type="entry name" value="EF-hand"/>
    <property type="match status" value="1"/>
</dbReference>
<keyword evidence="20" id="KW-0564">Palmitate</keyword>
<dbReference type="GO" id="GO:0004674">
    <property type="term" value="F:protein serine/threonine kinase activity"/>
    <property type="evidence" value="ECO:0007669"/>
    <property type="project" value="UniProtKB-KW"/>
</dbReference>
<evidence type="ECO:0000256" key="27">
    <source>
        <dbReference type="ARBA" id="ARBA00068067"/>
    </source>
</evidence>
<feature type="domain" description="EF-hand" evidence="31">
    <location>
        <begin position="432"/>
        <end position="467"/>
    </location>
</feature>
<keyword evidence="17" id="KW-0282">Flagellum</keyword>
<evidence type="ECO:0000256" key="8">
    <source>
        <dbReference type="ARBA" id="ARBA00022527"/>
    </source>
</evidence>
<protein>
    <recommendedName>
        <fullName evidence="27">Calcium-dependent protein kinase 1</fullName>
        <ecNumber evidence="5">2.7.11.1</ecNumber>
    </recommendedName>
</protein>
<feature type="domain" description="EF-hand" evidence="31">
    <location>
        <begin position="358"/>
        <end position="393"/>
    </location>
</feature>
<evidence type="ECO:0000256" key="19">
    <source>
        <dbReference type="ARBA" id="ARBA00023069"/>
    </source>
</evidence>
<evidence type="ECO:0000256" key="10">
    <source>
        <dbReference type="ARBA" id="ARBA00022707"/>
    </source>
</evidence>
<evidence type="ECO:0000256" key="12">
    <source>
        <dbReference type="ARBA" id="ARBA00022737"/>
    </source>
</evidence>
<dbReference type="GO" id="GO:0005524">
    <property type="term" value="F:ATP binding"/>
    <property type="evidence" value="ECO:0007669"/>
    <property type="project" value="UniProtKB-UniRule"/>
</dbReference>
<keyword evidence="11" id="KW-0479">Metal-binding</keyword>
<dbReference type="InterPro" id="IPR017441">
    <property type="entry name" value="Protein_kinase_ATP_BS"/>
</dbReference>
<dbReference type="HOGENOM" id="CLU_000288_37_4_1"/>
<evidence type="ECO:0000256" key="13">
    <source>
        <dbReference type="ARBA" id="ARBA00022741"/>
    </source>
</evidence>
<dbReference type="InterPro" id="IPR018247">
    <property type="entry name" value="EF_Hand_1_Ca_BS"/>
</dbReference>
<keyword evidence="13 28" id="KW-0547">Nucleotide-binding</keyword>
<evidence type="ECO:0000256" key="9">
    <source>
        <dbReference type="ARBA" id="ARBA00022679"/>
    </source>
</evidence>
<dbReference type="KEGG" id="tet:TTHERM_01015890"/>
<comment type="subcellular location">
    <subcellularLocation>
        <location evidence="3">Cell membrane</location>
        <topology evidence="3">Lipid-anchor</topology>
        <orientation evidence="3">Cytoplasmic side</orientation>
    </subcellularLocation>
    <subcellularLocation>
        <location evidence="2">Cell projection</location>
        <location evidence="2">Cilium</location>
        <location evidence="2">Flagellum</location>
    </subcellularLocation>
    <subcellularLocation>
        <location evidence="4">Host cell membrane</location>
        <topology evidence="4">Lipid-anchor</topology>
    </subcellularLocation>
    <subcellularLocation>
        <location evidence="26">Parasitophorous vacuole membrane</location>
        <topology evidence="26">Lipid-anchor</topology>
    </subcellularLocation>
</comment>
<feature type="region of interest" description="Disordered" evidence="29">
    <location>
        <begin position="1"/>
        <end position="32"/>
    </location>
</feature>
<dbReference type="PANTHER" id="PTHR24349">
    <property type="entry name" value="SERINE/THREONINE-PROTEIN KINASE"/>
    <property type="match status" value="1"/>
</dbReference>
<comment type="similarity">
    <text evidence="23">Belongs to the protein kinase superfamily. Ser/Thr protein kinase family. CDPK subfamily.</text>
</comment>
<evidence type="ECO:0000256" key="4">
    <source>
        <dbReference type="ARBA" id="ARBA00004425"/>
    </source>
</evidence>
<evidence type="ECO:0000256" key="17">
    <source>
        <dbReference type="ARBA" id="ARBA00022846"/>
    </source>
</evidence>
<reference evidence="33" key="1">
    <citation type="journal article" date="2006" name="PLoS Biol.">
        <title>Macronuclear genome sequence of the ciliate Tetrahymena thermophila, a model eukaryote.</title>
        <authorList>
            <person name="Eisen J.A."/>
            <person name="Coyne R.S."/>
            <person name="Wu M."/>
            <person name="Wu D."/>
            <person name="Thiagarajan M."/>
            <person name="Wortman J.R."/>
            <person name="Badger J.H."/>
            <person name="Ren Q."/>
            <person name="Amedeo P."/>
            <person name="Jones K.M."/>
            <person name="Tallon L.J."/>
            <person name="Delcher A.L."/>
            <person name="Salzberg S.L."/>
            <person name="Silva J.C."/>
            <person name="Haas B.J."/>
            <person name="Majoros W.H."/>
            <person name="Farzad M."/>
            <person name="Carlton J.M."/>
            <person name="Smith R.K. Jr."/>
            <person name="Garg J."/>
            <person name="Pearlman R.E."/>
            <person name="Karrer K.M."/>
            <person name="Sun L."/>
            <person name="Manning G."/>
            <person name="Elde N.C."/>
            <person name="Turkewitz A.P."/>
            <person name="Asai D.J."/>
            <person name="Wilkes D.E."/>
            <person name="Wang Y."/>
            <person name="Cai H."/>
            <person name="Collins K."/>
            <person name="Stewart B.A."/>
            <person name="Lee S.R."/>
            <person name="Wilamowska K."/>
            <person name="Weinberg Z."/>
            <person name="Ruzzo W.L."/>
            <person name="Wloga D."/>
            <person name="Gaertig J."/>
            <person name="Frankel J."/>
            <person name="Tsao C.-C."/>
            <person name="Gorovsky M.A."/>
            <person name="Keeling P.J."/>
            <person name="Waller R.F."/>
            <person name="Patron N.J."/>
            <person name="Cherry J.M."/>
            <person name="Stover N.A."/>
            <person name="Krieger C.J."/>
            <person name="del Toro C."/>
            <person name="Ryder H.F."/>
            <person name="Williamson S.C."/>
            <person name="Barbeau R.A."/>
            <person name="Hamilton E.P."/>
            <person name="Orias E."/>
        </authorList>
    </citation>
    <scope>NUCLEOTIDE SEQUENCE [LARGE SCALE GENOMIC DNA]</scope>
    <source>
        <strain evidence="33">SB210</strain>
    </source>
</reference>
<dbReference type="PROSITE" id="PS00108">
    <property type="entry name" value="PROTEIN_KINASE_ST"/>
    <property type="match status" value="1"/>
</dbReference>
<dbReference type="Gene3D" id="1.10.238.10">
    <property type="entry name" value="EF-hand"/>
    <property type="match status" value="2"/>
</dbReference>
<keyword evidence="10" id="KW-0519">Myristate</keyword>
<feature type="binding site" evidence="28">
    <location>
        <position position="93"/>
    </location>
    <ligand>
        <name>ATP</name>
        <dbReference type="ChEBI" id="CHEBI:30616"/>
    </ligand>
</feature>
<evidence type="ECO:0000256" key="29">
    <source>
        <dbReference type="SAM" id="MobiDB-lite"/>
    </source>
</evidence>
<evidence type="ECO:0000256" key="5">
    <source>
        <dbReference type="ARBA" id="ARBA00012513"/>
    </source>
</evidence>
<evidence type="ECO:0000256" key="28">
    <source>
        <dbReference type="PROSITE-ProRule" id="PRU10141"/>
    </source>
</evidence>
<evidence type="ECO:0000256" key="6">
    <source>
        <dbReference type="ARBA" id="ARBA00022475"/>
    </source>
</evidence>
<keyword evidence="21" id="KW-0966">Cell projection</keyword>
<evidence type="ECO:0000313" key="32">
    <source>
        <dbReference type="EMBL" id="EAR83086.2"/>
    </source>
</evidence>
<comment type="catalytic activity">
    <reaction evidence="25">
        <text>L-seryl-[protein] + ATP = O-phospho-L-seryl-[protein] + ADP + H(+)</text>
        <dbReference type="Rhea" id="RHEA:17989"/>
        <dbReference type="Rhea" id="RHEA-COMP:9863"/>
        <dbReference type="Rhea" id="RHEA-COMP:11604"/>
        <dbReference type="ChEBI" id="CHEBI:15378"/>
        <dbReference type="ChEBI" id="CHEBI:29999"/>
        <dbReference type="ChEBI" id="CHEBI:30616"/>
        <dbReference type="ChEBI" id="CHEBI:83421"/>
        <dbReference type="ChEBI" id="CHEBI:456216"/>
        <dbReference type="EC" id="2.7.11.1"/>
    </reaction>
</comment>
<accession>Q22CV2</accession>
<evidence type="ECO:0000256" key="2">
    <source>
        <dbReference type="ARBA" id="ARBA00004230"/>
    </source>
</evidence>
<dbReference type="AlphaFoldDB" id="Q22CV2"/>
<evidence type="ECO:0000256" key="1">
    <source>
        <dbReference type="ARBA" id="ARBA00001946"/>
    </source>
</evidence>
<dbReference type="InterPro" id="IPR008271">
    <property type="entry name" value="Ser/Thr_kinase_AS"/>
</dbReference>
<dbReference type="InterPro" id="IPR002048">
    <property type="entry name" value="EF_hand_dom"/>
</dbReference>
<dbReference type="CDD" id="cd00051">
    <property type="entry name" value="EFh"/>
    <property type="match status" value="1"/>
</dbReference>
<evidence type="ECO:0000256" key="24">
    <source>
        <dbReference type="ARBA" id="ARBA00047899"/>
    </source>
</evidence>
<dbReference type="GO" id="GO:0005509">
    <property type="term" value="F:calcium ion binding"/>
    <property type="evidence" value="ECO:0007669"/>
    <property type="project" value="InterPro"/>
</dbReference>
<evidence type="ECO:0000256" key="21">
    <source>
        <dbReference type="ARBA" id="ARBA00023273"/>
    </source>
</evidence>
<dbReference type="SUPFAM" id="SSF56112">
    <property type="entry name" value="Protein kinase-like (PK-like)"/>
    <property type="match status" value="1"/>
</dbReference>
<dbReference type="GO" id="GO:0005886">
    <property type="term" value="C:plasma membrane"/>
    <property type="evidence" value="ECO:0007669"/>
    <property type="project" value="UniProtKB-SubCell"/>
</dbReference>
<evidence type="ECO:0000256" key="20">
    <source>
        <dbReference type="ARBA" id="ARBA00023139"/>
    </source>
</evidence>
<sequence>MGCTTSKSSKSNSNGEKGQSNQNPSAAKYQDNKIETSEIKSTLPFKINILRTGNISSEYKFANVILGEGAFGVVRLVEQRQTGLRRAMKSIKKSNIIKEEEEKMFAEVNILSTLTHPNIIQLFELYQDEQNYYLITEYCSGGELFEKIRQMEQFSEREAADYMKQILSAIVYCHSLGIVHRDLKPENLLFDSNKPNANLKVIDFGTSRRFDSSKKMTKRLGTPYYIAPEVLQRSYDQKCDVWSCGVILYILLCGYPPFNGRTEEQILKSVAEDDFTFEDTEWSCISKEAKDLISRMLKKNPEERITAQQAYDDVWVQKNASKNPLNTKVLTNLGSFHSKNKLRASILTFIATHIVSQQEKEELLKTFKGLDQNGDGLLEKHELVEGYLQVMKDRAQAEEFVNKIFDEIDVNSSGKVDCTEFVVAAMQREKLLSKNKIEKAFKMFDTDGNGFIDRHELQNILGGGSNIDDATWNSILVECDQNGDGKISQNEFIDLLVKKIDNGGTVQLGF</sequence>
<keyword evidence="8" id="KW-0723">Serine/threonine-protein kinase</keyword>
<dbReference type="FunCoup" id="Q22CV2">
    <property type="interactions" value="8"/>
</dbReference>
<keyword evidence="19" id="KW-0969">Cilium</keyword>
<dbReference type="GO" id="GO:0020002">
    <property type="term" value="C:host cell plasma membrane"/>
    <property type="evidence" value="ECO:0007669"/>
    <property type="project" value="UniProtKB-SubCell"/>
</dbReference>
<evidence type="ECO:0000256" key="14">
    <source>
        <dbReference type="ARBA" id="ARBA00022777"/>
    </source>
</evidence>
<dbReference type="InterPro" id="IPR050205">
    <property type="entry name" value="CDPK_Ser/Thr_kinases"/>
</dbReference>
<comment type="catalytic activity">
    <reaction evidence="24">
        <text>L-threonyl-[protein] + ATP = O-phospho-L-threonyl-[protein] + ADP + H(+)</text>
        <dbReference type="Rhea" id="RHEA:46608"/>
        <dbReference type="Rhea" id="RHEA-COMP:11060"/>
        <dbReference type="Rhea" id="RHEA-COMP:11605"/>
        <dbReference type="ChEBI" id="CHEBI:15378"/>
        <dbReference type="ChEBI" id="CHEBI:30013"/>
        <dbReference type="ChEBI" id="CHEBI:30616"/>
        <dbReference type="ChEBI" id="CHEBI:61977"/>
        <dbReference type="ChEBI" id="CHEBI:456216"/>
        <dbReference type="EC" id="2.7.11.1"/>
    </reaction>
</comment>